<protein>
    <submittedName>
        <fullName evidence="2">2-hydroxyglutaryl-CoA dehydratase D-component</fullName>
    </submittedName>
</protein>
<evidence type="ECO:0000313" key="2">
    <source>
        <dbReference type="EMBL" id="ACL16490.1"/>
    </source>
</evidence>
<proteinExistence type="inferred from homology"/>
<dbReference type="AlphaFoldDB" id="B8GH85"/>
<keyword evidence="3" id="KW-1185">Reference proteome</keyword>
<dbReference type="RefSeq" id="WP_012617809.1">
    <property type="nucleotide sequence ID" value="NC_011832.1"/>
</dbReference>
<evidence type="ECO:0000313" key="3">
    <source>
        <dbReference type="Proteomes" id="UP000002457"/>
    </source>
</evidence>
<dbReference type="Pfam" id="PF06050">
    <property type="entry name" value="HGD-D"/>
    <property type="match status" value="1"/>
</dbReference>
<dbReference type="Gene3D" id="1.20.1270.370">
    <property type="match status" value="1"/>
</dbReference>
<dbReference type="HOGENOM" id="CLU_053697_0_0_2"/>
<dbReference type="Proteomes" id="UP000002457">
    <property type="component" value="Chromosome"/>
</dbReference>
<dbReference type="OrthoDB" id="51363at2157"/>
<organism evidence="2 3">
    <name type="scientific">Methanosphaerula palustris (strain ATCC BAA-1556 / DSM 19958 / E1-9c)</name>
    <dbReference type="NCBI Taxonomy" id="521011"/>
    <lineage>
        <taxon>Archaea</taxon>
        <taxon>Methanobacteriati</taxon>
        <taxon>Methanobacteriota</taxon>
        <taxon>Stenosarchaea group</taxon>
        <taxon>Methanomicrobia</taxon>
        <taxon>Methanomicrobiales</taxon>
        <taxon>Methanoregulaceae</taxon>
        <taxon>Methanosphaerula</taxon>
    </lineage>
</organism>
<dbReference type="STRING" id="521011.Mpal_1147"/>
<comment type="similarity">
    <text evidence="1">Belongs to the FldB/FldC dehydratase alpha/beta subunit family.</text>
</comment>
<accession>B8GH85</accession>
<dbReference type="PANTHER" id="PTHR30548:SF2">
    <property type="entry name" value="2-HYDROXYACYL-COA DEHYDRATASE,D-COMPONENT"/>
    <property type="match status" value="1"/>
</dbReference>
<reference evidence="2 3" key="1">
    <citation type="journal article" date="2015" name="Genome Announc.">
        <title>Complete Genome Sequence of Methanosphaerula palustris E1-9CT, a Hydrogenotrophic Methanogen Isolated from a Minerotrophic Fen Peatland.</title>
        <authorList>
            <person name="Cadillo-Quiroz H."/>
            <person name="Browne P."/>
            <person name="Kyrpides N."/>
            <person name="Woyke T."/>
            <person name="Goodwin L."/>
            <person name="Detter C."/>
            <person name="Yavitt J.B."/>
            <person name="Zinder S.H."/>
        </authorList>
    </citation>
    <scope>NUCLEOTIDE SEQUENCE [LARGE SCALE GENOMIC DNA]</scope>
    <source>
        <strain evidence="3">ATCC BAA-1556 / DSM 19958 / E1-9c</strain>
    </source>
</reference>
<dbReference type="Gene3D" id="3.40.50.11890">
    <property type="match status" value="1"/>
</dbReference>
<name>B8GH85_METPE</name>
<dbReference type="Gene3D" id="3.40.50.11900">
    <property type="match status" value="1"/>
</dbReference>
<evidence type="ECO:0000256" key="1">
    <source>
        <dbReference type="ARBA" id="ARBA00005806"/>
    </source>
</evidence>
<dbReference type="GeneID" id="7270411"/>
<dbReference type="InterPro" id="IPR010327">
    <property type="entry name" value="FldB/FldC_alpha/beta"/>
</dbReference>
<sequence>MTLETITAIQDAVNRRPAELAEARKNGSKVVGYLCCYIPEEIVHALDLIPVRLGIGGNERLVELGGHYISTQNCVFVRETLGMFLEKENPYVNNSDVVAISTSCMQMFRAAELLKYYAKTDTIVLGVPRNFYTDEGRTYFRNEVRWFAEKLEKLAGKNLDPERLTQSIELFKSIRQKIGEIYTIQAKENSPITWREVSDVIQAGYYLDRDQYLTYLDQLLAEIDLKFKELQADPKPDDRPRIIISGSPIPPGDNKIINLIEEMGGRIVADDLCFGLRPYLDIDVKDATTQGIADAYLDKVPCASLPYLKELETDRRLANLSNLVEQFQPDGMIYHTLRFCDAFTFKGNETKTFLKIPFMELHTEYAGSDIEGVRTRVEAFLEMIRDERSRRFD</sequence>
<dbReference type="EMBL" id="CP001338">
    <property type="protein sequence ID" value="ACL16490.1"/>
    <property type="molecule type" value="Genomic_DNA"/>
</dbReference>
<dbReference type="eggNOG" id="arCOG04464">
    <property type="taxonomic scope" value="Archaea"/>
</dbReference>
<gene>
    <name evidence="2" type="ordered locus">Mpal_1147</name>
</gene>
<dbReference type="PANTHER" id="PTHR30548">
    <property type="entry name" value="2-HYDROXYGLUTARYL-COA DEHYDRATASE, D-COMPONENT-RELATED"/>
    <property type="match status" value="1"/>
</dbReference>
<dbReference type="KEGG" id="mpl:Mpal_1147"/>